<dbReference type="Proteomes" id="UP000815325">
    <property type="component" value="Unassembled WGS sequence"/>
</dbReference>
<dbReference type="EMBL" id="MU070333">
    <property type="protein sequence ID" value="KAF5828254.1"/>
    <property type="molecule type" value="Genomic_DNA"/>
</dbReference>
<comment type="caution">
    <text evidence="2">The sequence shown here is derived from an EMBL/GenBank/DDBJ whole genome shotgun (WGS) entry which is preliminary data.</text>
</comment>
<accession>A0ABQ7G0X3</accession>
<protein>
    <recommendedName>
        <fullName evidence="4">Plastid lipid-associated protein/fibrillin conserved domain-containing protein</fullName>
    </recommendedName>
</protein>
<keyword evidence="3" id="KW-1185">Reference proteome</keyword>
<reference evidence="2" key="1">
    <citation type="submission" date="2017-08" db="EMBL/GenBank/DDBJ databases">
        <authorList>
            <person name="Polle J.E."/>
            <person name="Barry K."/>
            <person name="Cushman J."/>
            <person name="Schmutz J."/>
            <person name="Tran D."/>
            <person name="Hathwaick L.T."/>
            <person name="Yim W.C."/>
            <person name="Jenkins J."/>
            <person name="Mckie-Krisberg Z.M."/>
            <person name="Prochnik S."/>
            <person name="Lindquist E."/>
            <person name="Dockter R.B."/>
            <person name="Adam C."/>
            <person name="Molina H."/>
            <person name="Bunkerborg J."/>
            <person name="Jin E."/>
            <person name="Buchheim M."/>
            <person name="Magnuson J."/>
        </authorList>
    </citation>
    <scope>NUCLEOTIDE SEQUENCE</scope>
    <source>
        <strain evidence="2">CCAP 19/18</strain>
    </source>
</reference>
<feature type="compositionally biased region" description="Basic and acidic residues" evidence="1">
    <location>
        <begin position="205"/>
        <end position="214"/>
    </location>
</feature>
<feature type="region of interest" description="Disordered" evidence="1">
    <location>
        <begin position="205"/>
        <end position="227"/>
    </location>
</feature>
<evidence type="ECO:0000256" key="1">
    <source>
        <dbReference type="SAM" id="MobiDB-lite"/>
    </source>
</evidence>
<evidence type="ECO:0008006" key="4">
    <source>
        <dbReference type="Google" id="ProtNLM"/>
    </source>
</evidence>
<gene>
    <name evidence="2" type="ORF">DUNSADRAFT_17884</name>
</gene>
<sequence>MLASNSKMVGVGPHRMQANVRVSRPARRTNVNRAVPRSRRTNVKVEAIGNLFNFLKPQPQQNPLKRKELVTELLGASAERKPDEERISNLVDELKPFGVKRPVRSTELFGEYQTVFSTSPIKAQLILNQPDQALEITETKSLGFLPATSVLSGVVTDLNDNTFEIVFSKQETKGGLGGTKSVNVQRFVTVVYLDSDVMVTQQEEQVRGSREMSRAARIHSPINTHCQ</sequence>
<proteinExistence type="predicted"/>
<evidence type="ECO:0000313" key="3">
    <source>
        <dbReference type="Proteomes" id="UP000815325"/>
    </source>
</evidence>
<organism evidence="2 3">
    <name type="scientific">Dunaliella salina</name>
    <name type="common">Green alga</name>
    <name type="synonym">Protococcus salinus</name>
    <dbReference type="NCBI Taxonomy" id="3046"/>
    <lineage>
        <taxon>Eukaryota</taxon>
        <taxon>Viridiplantae</taxon>
        <taxon>Chlorophyta</taxon>
        <taxon>core chlorophytes</taxon>
        <taxon>Chlorophyceae</taxon>
        <taxon>CS clade</taxon>
        <taxon>Chlamydomonadales</taxon>
        <taxon>Dunaliellaceae</taxon>
        <taxon>Dunaliella</taxon>
    </lineage>
</organism>
<evidence type="ECO:0000313" key="2">
    <source>
        <dbReference type="EMBL" id="KAF5828254.1"/>
    </source>
</evidence>
<name>A0ABQ7G0X3_DUNSA</name>